<proteinExistence type="predicted"/>
<dbReference type="InterPro" id="IPR011033">
    <property type="entry name" value="PRC_barrel-like_sf"/>
</dbReference>
<reference evidence="2 3" key="1">
    <citation type="submission" date="2016-10" db="EMBL/GenBank/DDBJ databases">
        <authorList>
            <person name="de Groot N.N."/>
        </authorList>
    </citation>
    <scope>NUCLEOTIDE SEQUENCE [LARGE SCALE GENOMIC DNA]</scope>
    <source>
        <strain evidence="2 3">DSM 21771</strain>
    </source>
</reference>
<dbReference type="InterPro" id="IPR014747">
    <property type="entry name" value="Bac_photo_RC_H_C"/>
</dbReference>
<protein>
    <submittedName>
        <fullName evidence="2">PRC-barrel domain-containing protein</fullName>
    </submittedName>
</protein>
<dbReference type="OrthoDB" id="9793882at2"/>
<name>A0A1G8Q3P7_9BACI</name>
<gene>
    <name evidence="2" type="ORF">SAMN04488123_11091</name>
</gene>
<accession>A0A1G8Q3P7</accession>
<dbReference type="EMBL" id="FNEN01000010">
    <property type="protein sequence ID" value="SDI99347.1"/>
    <property type="molecule type" value="Genomic_DNA"/>
</dbReference>
<dbReference type="Gene3D" id="3.90.50.10">
    <property type="entry name" value="Photosynthetic Reaction Center, subunit H, domain 2"/>
    <property type="match status" value="2"/>
</dbReference>
<dbReference type="Proteomes" id="UP000198853">
    <property type="component" value="Unassembled WGS sequence"/>
</dbReference>
<evidence type="ECO:0000313" key="2">
    <source>
        <dbReference type="EMBL" id="SDI99347.1"/>
    </source>
</evidence>
<dbReference type="SUPFAM" id="SSF50346">
    <property type="entry name" value="PRC-barrel domain"/>
    <property type="match status" value="2"/>
</dbReference>
<keyword evidence="3" id="KW-1185">Reference proteome</keyword>
<dbReference type="GO" id="GO:0030077">
    <property type="term" value="C:plasma membrane light-harvesting complex"/>
    <property type="evidence" value="ECO:0007669"/>
    <property type="project" value="InterPro"/>
</dbReference>
<dbReference type="InterPro" id="IPR027275">
    <property type="entry name" value="PRC-brl_dom"/>
</dbReference>
<feature type="domain" description="PRC-barrel" evidence="1">
    <location>
        <begin position="172"/>
        <end position="231"/>
    </location>
</feature>
<dbReference type="AlphaFoldDB" id="A0A1G8Q3P7"/>
<sequence>MLIRTHDFQSFSLSATDETFGTVSDVYFDSAGEWTVRFIVADTRPWFVGGKVLLNPALTNRLDIHEQTLDIQATKDQVKNSPQPSEHEPISRAYEASILDHYGLNYYWASPHYGPGPPPLLTGGGPVSPFTPGATLGENTEAGVGPEAIRKAVEREQEKKVNEEDYYLQSTKDLRGYTVYAAEDKVGTVSDVIFDVDNWQVFFMEVDTAGFLAKDKYLVPVEWFREFVPVEERAYTRFSDKNIVEQAPDYDESTPLTDDYIAALRHHYGTPNE</sequence>
<dbReference type="GO" id="GO:0019684">
    <property type="term" value="P:photosynthesis, light reaction"/>
    <property type="evidence" value="ECO:0007669"/>
    <property type="project" value="InterPro"/>
</dbReference>
<evidence type="ECO:0000313" key="3">
    <source>
        <dbReference type="Proteomes" id="UP000198853"/>
    </source>
</evidence>
<evidence type="ECO:0000259" key="1">
    <source>
        <dbReference type="Pfam" id="PF05239"/>
    </source>
</evidence>
<organism evidence="2 3">
    <name type="scientific">Natribacillus halophilus</name>
    <dbReference type="NCBI Taxonomy" id="549003"/>
    <lineage>
        <taxon>Bacteria</taxon>
        <taxon>Bacillati</taxon>
        <taxon>Bacillota</taxon>
        <taxon>Bacilli</taxon>
        <taxon>Bacillales</taxon>
        <taxon>Bacillaceae</taxon>
        <taxon>Natribacillus</taxon>
    </lineage>
</organism>
<dbReference type="Pfam" id="PF05239">
    <property type="entry name" value="PRC"/>
    <property type="match status" value="1"/>
</dbReference>
<dbReference type="RefSeq" id="WP_090399010.1">
    <property type="nucleotide sequence ID" value="NZ_FNEN01000010.1"/>
</dbReference>